<reference evidence="3" key="1">
    <citation type="submission" date="2005-10" db="EMBL/GenBank/DDBJ databases">
        <authorList>
            <person name="Loftus B.J."/>
            <person name="Nene V.M."/>
            <person name="Hannick L.I."/>
            <person name="Bidwell S."/>
            <person name="Haas B."/>
            <person name="Amedeo P."/>
            <person name="Orvis J."/>
            <person name="Wortman J.R."/>
            <person name="White O.R."/>
            <person name="Salzberg S."/>
            <person name="Shumway M."/>
            <person name="Koo H."/>
            <person name="Zhao Y."/>
            <person name="Holmes M."/>
            <person name="Miller J."/>
            <person name="Schatz M."/>
            <person name="Pop M."/>
            <person name="Pai G."/>
            <person name="Utterback T."/>
            <person name="Rogers Y.-H."/>
            <person name="Kravitz S."/>
            <person name="Fraser C.M."/>
        </authorList>
    </citation>
    <scope>NUCLEOTIDE SEQUENCE</scope>
    <source>
        <strain evidence="3">Liverpool</strain>
    </source>
</reference>
<feature type="signal peptide" evidence="2">
    <location>
        <begin position="1"/>
        <end position="17"/>
    </location>
</feature>
<name>Q171S8_AEDAE</name>
<feature type="compositionally biased region" description="Low complexity" evidence="1">
    <location>
        <begin position="75"/>
        <end position="109"/>
    </location>
</feature>
<dbReference type="PaxDb" id="7159-AAEL007552-PA"/>
<evidence type="ECO:0000256" key="1">
    <source>
        <dbReference type="SAM" id="MobiDB-lite"/>
    </source>
</evidence>
<dbReference type="EMBL" id="CH477447">
    <property type="protein sequence ID" value="EAT40739.1"/>
    <property type="molecule type" value="Genomic_DNA"/>
</dbReference>
<gene>
    <name evidence="3" type="ORF">AaeL_AAEL007552</name>
</gene>
<protein>
    <submittedName>
        <fullName evidence="3">AAEL007552-PA</fullName>
    </submittedName>
</protein>
<feature type="chain" id="PRO_5014307633" evidence="2">
    <location>
        <begin position="18"/>
        <end position="212"/>
    </location>
</feature>
<dbReference type="AlphaFoldDB" id="Q171S8"/>
<evidence type="ECO:0000313" key="4">
    <source>
        <dbReference type="Proteomes" id="UP000682892"/>
    </source>
</evidence>
<reference evidence="3" key="3">
    <citation type="submission" date="2012-09" db="EMBL/GenBank/DDBJ databases">
        <authorList>
            <consortium name="VectorBase"/>
        </authorList>
    </citation>
    <scope>NUCLEOTIDE SEQUENCE</scope>
    <source>
        <strain evidence="3">Liverpool</strain>
    </source>
</reference>
<feature type="region of interest" description="Disordered" evidence="1">
    <location>
        <begin position="71"/>
        <end position="113"/>
    </location>
</feature>
<evidence type="ECO:0000256" key="2">
    <source>
        <dbReference type="SAM" id="SignalP"/>
    </source>
</evidence>
<feature type="region of interest" description="Disordered" evidence="1">
    <location>
        <begin position="126"/>
        <end position="157"/>
    </location>
</feature>
<feature type="compositionally biased region" description="Polar residues" evidence="1">
    <location>
        <begin position="171"/>
        <end position="180"/>
    </location>
</feature>
<reference evidence="3" key="2">
    <citation type="journal article" date="2007" name="Science">
        <title>Genome sequence of Aedes aegypti, a major arbovirus vector.</title>
        <authorList>
            <person name="Nene V."/>
            <person name="Wortman J.R."/>
            <person name="Lawson D."/>
            <person name="Haas B."/>
            <person name="Kodira C."/>
            <person name="Tu Z.J."/>
            <person name="Loftus B."/>
            <person name="Xi Z."/>
            <person name="Megy K."/>
            <person name="Grabherr M."/>
            <person name="Ren Q."/>
            <person name="Zdobnov E.M."/>
            <person name="Lobo N.F."/>
            <person name="Campbell K.S."/>
            <person name="Brown S.E."/>
            <person name="Bonaldo M.F."/>
            <person name="Zhu J."/>
            <person name="Sinkins S.P."/>
            <person name="Hogenkamp D.G."/>
            <person name="Amedeo P."/>
            <person name="Arensburger P."/>
            <person name="Atkinson P.W."/>
            <person name="Bidwell S."/>
            <person name="Biedler J."/>
            <person name="Birney E."/>
            <person name="Bruggner R.V."/>
            <person name="Costas J."/>
            <person name="Coy M.R."/>
            <person name="Crabtree J."/>
            <person name="Crawford M."/>
            <person name="Debruyn B."/>
            <person name="Decaprio D."/>
            <person name="Eiglmeier K."/>
            <person name="Eisenstadt E."/>
            <person name="El-Dorry H."/>
            <person name="Gelbart W.M."/>
            <person name="Gomes S.L."/>
            <person name="Hammond M."/>
            <person name="Hannick L.I."/>
            <person name="Hogan J.R."/>
            <person name="Holmes M.H."/>
            <person name="Jaffe D."/>
            <person name="Johnston J.S."/>
            <person name="Kennedy R.C."/>
            <person name="Koo H."/>
            <person name="Kravitz S."/>
            <person name="Kriventseva E.V."/>
            <person name="Kulp D."/>
            <person name="Labutti K."/>
            <person name="Lee E."/>
            <person name="Li S."/>
            <person name="Lovin D.D."/>
            <person name="Mao C."/>
            <person name="Mauceli E."/>
            <person name="Menck C.F."/>
            <person name="Miller J.R."/>
            <person name="Montgomery P."/>
            <person name="Mori A."/>
            <person name="Nascimento A.L."/>
            <person name="Naveira H.F."/>
            <person name="Nusbaum C."/>
            <person name="O'leary S."/>
            <person name="Orvis J."/>
            <person name="Pertea M."/>
            <person name="Quesneville H."/>
            <person name="Reidenbach K.R."/>
            <person name="Rogers Y.H."/>
            <person name="Roth C.W."/>
            <person name="Schneider J.R."/>
            <person name="Schatz M."/>
            <person name="Shumway M."/>
            <person name="Stanke M."/>
            <person name="Stinson E.O."/>
            <person name="Tubio J.M."/>
            <person name="Vanzee J.P."/>
            <person name="Verjovski-Almeida S."/>
            <person name="Werner D."/>
            <person name="White O."/>
            <person name="Wyder S."/>
            <person name="Zeng Q."/>
            <person name="Zhao Q."/>
            <person name="Zhao Y."/>
            <person name="Hill C.A."/>
            <person name="Raikhel A.S."/>
            <person name="Soares M.B."/>
            <person name="Knudson D.L."/>
            <person name="Lee N.H."/>
            <person name="Galagan J."/>
            <person name="Salzberg S.L."/>
            <person name="Paulsen I.T."/>
            <person name="Dimopoulos G."/>
            <person name="Collins F.H."/>
            <person name="Birren B."/>
            <person name="Fraser-Liggett C.M."/>
            <person name="Severson D.W."/>
        </authorList>
    </citation>
    <scope>NUCLEOTIDE SEQUENCE [LARGE SCALE GENOMIC DNA]</scope>
    <source>
        <strain evidence="3">Liverpool</strain>
    </source>
</reference>
<feature type="region of interest" description="Disordered" evidence="1">
    <location>
        <begin position="169"/>
        <end position="197"/>
    </location>
</feature>
<organism evidence="3 4">
    <name type="scientific">Aedes aegypti</name>
    <name type="common">Yellowfever mosquito</name>
    <name type="synonym">Culex aegypti</name>
    <dbReference type="NCBI Taxonomy" id="7159"/>
    <lineage>
        <taxon>Eukaryota</taxon>
        <taxon>Metazoa</taxon>
        <taxon>Ecdysozoa</taxon>
        <taxon>Arthropoda</taxon>
        <taxon>Hexapoda</taxon>
        <taxon>Insecta</taxon>
        <taxon>Pterygota</taxon>
        <taxon>Neoptera</taxon>
        <taxon>Endopterygota</taxon>
        <taxon>Diptera</taxon>
        <taxon>Nematocera</taxon>
        <taxon>Culicoidea</taxon>
        <taxon>Culicidae</taxon>
        <taxon>Culicinae</taxon>
        <taxon>Aedini</taxon>
        <taxon>Aedes</taxon>
        <taxon>Stegomyia</taxon>
    </lineage>
</organism>
<proteinExistence type="predicted"/>
<evidence type="ECO:0000313" key="3">
    <source>
        <dbReference type="EMBL" id="EAT40739.1"/>
    </source>
</evidence>
<sequence>MLFNIFILTTILAGSWCHPTGTIHNSSDVHQIHIVIEVRSPVNRTGSNQEIRIYQAVEASEEIVPETSEVELYSPTTDEPTTAEPRTTTTMEPSTTTTPSPSSTTTSAPVYEEELPKQRISNNLASAEEQPELPKPTPATTVVRANPRKVPSGTPTKVDFLKRDLPLAAFSTPSKENSIRTVRRTPQPAEGTESSFDSRFEVVGTFKEAGTR</sequence>
<accession>Q171S8</accession>
<keyword evidence="2" id="KW-0732">Signal</keyword>
<dbReference type="HOGENOM" id="CLU_1300589_0_0_1"/>
<dbReference type="Proteomes" id="UP000682892">
    <property type="component" value="Unassembled WGS sequence"/>
</dbReference>